<feature type="region of interest" description="Disordered" evidence="1">
    <location>
        <begin position="205"/>
        <end position="288"/>
    </location>
</feature>
<dbReference type="AlphaFoldDB" id="A0A367ZNT4"/>
<name>A0A367ZNT4_9BACT</name>
<evidence type="ECO:0000313" key="3">
    <source>
        <dbReference type="EMBL" id="RCK79419.1"/>
    </source>
</evidence>
<dbReference type="Proteomes" id="UP000252355">
    <property type="component" value="Unassembled WGS sequence"/>
</dbReference>
<evidence type="ECO:0000256" key="1">
    <source>
        <dbReference type="SAM" id="MobiDB-lite"/>
    </source>
</evidence>
<keyword evidence="2" id="KW-1133">Transmembrane helix</keyword>
<evidence type="ECO:0000313" key="4">
    <source>
        <dbReference type="Proteomes" id="UP000252355"/>
    </source>
</evidence>
<gene>
    <name evidence="3" type="ORF">OZSIB_0059</name>
</gene>
<organism evidence="3 4">
    <name type="scientific">Candidatus Ozemobacter sibiricus</name>
    <dbReference type="NCBI Taxonomy" id="2268124"/>
    <lineage>
        <taxon>Bacteria</taxon>
        <taxon>Candidatus Ozemobacteria</taxon>
        <taxon>Candidatus Ozemobacterales</taxon>
        <taxon>Candidatus Ozemobacteraceae</taxon>
        <taxon>Candidatus Ozemobacter</taxon>
    </lineage>
</organism>
<keyword evidence="2" id="KW-0472">Membrane</keyword>
<keyword evidence="2" id="KW-0812">Transmembrane</keyword>
<proteinExistence type="predicted"/>
<reference evidence="3 4" key="1">
    <citation type="submission" date="2018-05" db="EMBL/GenBank/DDBJ databases">
        <title>A metagenomic window into the 2 km-deep terrestrial subsurface aquifer revealed taxonomically and functionally diverse microbial community comprising novel uncultured bacterial lineages.</title>
        <authorList>
            <person name="Kadnikov V.V."/>
            <person name="Mardanov A.V."/>
            <person name="Beletsky A.V."/>
            <person name="Banks D."/>
            <person name="Pimenov N.V."/>
            <person name="Frank Y.A."/>
            <person name="Karnachuk O.V."/>
            <person name="Ravin N.V."/>
        </authorList>
    </citation>
    <scope>NUCLEOTIDE SEQUENCE [LARGE SCALE GENOMIC DNA]</scope>
    <source>
        <strain evidence="3">BY5</strain>
    </source>
</reference>
<sequence>MCTSLGRRTGLALPLVLVGLIMLAGVVISVATLQQGAKSQIYHTTTNHWAFLMAYSAMAKLHARVYSLPWPDRPFAHAPYRENNVPLQGGIYDLFVENTPGRERQADIYVRTHLSGQTRLFFWRVAFEDDLLEISNRISINFFCQGDPVDFPTAAGPSRFSQHVDRLLQEREANQKRSDDLGWELVGLSDLPSILDKMHARRPRSFSPGLVNIPPDGVSGPTNPAASPPVILPPQNGELPTAGGPGPNPVFAPPTTGTGGQSSTPPAEGFPGLPPTSGGSSNPTSSLDDLMNEVLRNSRISLARAQEGMDAVELGNRSWDDPVVRAALEADAQARVATYRAMNEVVAAAGERVRNAPSEEAARSIQETVSATMVSGYKNLVDSLERKYAHFRNAADIVAGLSTSDAAKNVVDIWTRALTDLLAEINTMNGIMSSIADYAMTPATQAALAAAQQILASLPPLVRRAISLAQARYEELKAEEEARLANQMPPLTTPPGTTP</sequence>
<protein>
    <submittedName>
        <fullName evidence="3">Uncharacterized protein</fullName>
    </submittedName>
</protein>
<feature type="transmembrane region" description="Helical" evidence="2">
    <location>
        <begin position="12"/>
        <end position="33"/>
    </location>
</feature>
<accession>A0A367ZNT4</accession>
<comment type="caution">
    <text evidence="3">The sequence shown here is derived from an EMBL/GenBank/DDBJ whole genome shotgun (WGS) entry which is preliminary data.</text>
</comment>
<dbReference type="EMBL" id="QOQW01000013">
    <property type="protein sequence ID" value="RCK79419.1"/>
    <property type="molecule type" value="Genomic_DNA"/>
</dbReference>
<feature type="compositionally biased region" description="Low complexity" evidence="1">
    <location>
        <begin position="253"/>
        <end position="287"/>
    </location>
</feature>
<evidence type="ECO:0000256" key="2">
    <source>
        <dbReference type="SAM" id="Phobius"/>
    </source>
</evidence>